<dbReference type="InterPro" id="IPR036291">
    <property type="entry name" value="NAD(P)-bd_dom_sf"/>
</dbReference>
<keyword evidence="2" id="KW-0560">Oxidoreductase</keyword>
<name>A0ABX1JNQ5_9MICC</name>
<dbReference type="EMBL" id="JAAZSR010000149">
    <property type="protein sequence ID" value="NKX50947.1"/>
    <property type="molecule type" value="Genomic_DNA"/>
</dbReference>
<gene>
    <name evidence="6" type="ORF">HER39_10300</name>
</gene>
<evidence type="ECO:0000256" key="3">
    <source>
        <dbReference type="RuleBase" id="RU000363"/>
    </source>
</evidence>
<dbReference type="PRINTS" id="PR00080">
    <property type="entry name" value="SDRFAMILY"/>
</dbReference>
<keyword evidence="7" id="KW-1185">Reference proteome</keyword>
<evidence type="ECO:0000256" key="1">
    <source>
        <dbReference type="ARBA" id="ARBA00006484"/>
    </source>
</evidence>
<comment type="similarity">
    <text evidence="1 3">Belongs to the short-chain dehydrogenases/reductases (SDR) family.</text>
</comment>
<dbReference type="PANTHER" id="PTHR44196:SF2">
    <property type="entry name" value="SHORT-CHAIN DEHYDROGENASE-RELATED"/>
    <property type="match status" value="1"/>
</dbReference>
<proteinExistence type="inferred from homology"/>
<comment type="caution">
    <text evidence="6">The sequence shown here is derived from an EMBL/GenBank/DDBJ whole genome shotgun (WGS) entry which is preliminary data.</text>
</comment>
<feature type="compositionally biased region" description="Low complexity" evidence="4">
    <location>
        <begin position="266"/>
        <end position="283"/>
    </location>
</feature>
<accession>A0ABX1JNQ5</accession>
<dbReference type="InterPro" id="IPR057326">
    <property type="entry name" value="KR_dom"/>
</dbReference>
<evidence type="ECO:0000259" key="5">
    <source>
        <dbReference type="SMART" id="SM00822"/>
    </source>
</evidence>
<feature type="domain" description="Ketoreductase" evidence="5">
    <location>
        <begin position="10"/>
        <end position="190"/>
    </location>
</feature>
<feature type="region of interest" description="Disordered" evidence="4">
    <location>
        <begin position="265"/>
        <end position="290"/>
    </location>
</feature>
<protein>
    <submittedName>
        <fullName evidence="6">SDR family oxidoreductase</fullName>
    </submittedName>
</protein>
<dbReference type="PANTHER" id="PTHR44196">
    <property type="entry name" value="DEHYDROGENASE/REDUCTASE SDR FAMILY MEMBER 7B"/>
    <property type="match status" value="1"/>
</dbReference>
<feature type="non-terminal residue" evidence="6">
    <location>
        <position position="290"/>
    </location>
</feature>
<evidence type="ECO:0000313" key="7">
    <source>
        <dbReference type="Proteomes" id="UP000523795"/>
    </source>
</evidence>
<dbReference type="SMART" id="SM00822">
    <property type="entry name" value="PKS_KR"/>
    <property type="match status" value="1"/>
</dbReference>
<dbReference type="Pfam" id="PF00106">
    <property type="entry name" value="adh_short"/>
    <property type="match status" value="1"/>
</dbReference>
<evidence type="ECO:0000313" key="6">
    <source>
        <dbReference type="EMBL" id="NKX50947.1"/>
    </source>
</evidence>
<dbReference type="InterPro" id="IPR002347">
    <property type="entry name" value="SDR_fam"/>
</dbReference>
<dbReference type="Gene3D" id="3.40.50.720">
    <property type="entry name" value="NAD(P)-binding Rossmann-like Domain"/>
    <property type="match status" value="1"/>
</dbReference>
<dbReference type="PRINTS" id="PR00081">
    <property type="entry name" value="GDHRDH"/>
</dbReference>
<organism evidence="6 7">
    <name type="scientific">Arthrobacter deserti</name>
    <dbReference type="NCBI Taxonomy" id="1742687"/>
    <lineage>
        <taxon>Bacteria</taxon>
        <taxon>Bacillati</taxon>
        <taxon>Actinomycetota</taxon>
        <taxon>Actinomycetes</taxon>
        <taxon>Micrococcales</taxon>
        <taxon>Micrococcaceae</taxon>
        <taxon>Arthrobacter</taxon>
    </lineage>
</organism>
<sequence length="290" mass="30356">MTASAPARSESVLITGGTAGLGAEFARQLAGRGANLVLVARNGPRLEDTAARLRAGTGVRVETIAADLLEDDGVVRVLDRLADGASPVGTLINNAGHGLRAGFAESPLQEELDLLRTHVTVPVALAHGALQGMRRRGRGHIINIASMAGFTPRGSYSTAKAAMIHFSRWANLQYGPEGVAVTAVCPGYTHTEFHQRMKMDTGRIPGWMWLDAEQVVREGLRDAAAGKAVSIPGLRYKALAVLARTLPPALVAGMAARGRWPPAITGRFSPASPGSGPSAAAHPARPRIPP</sequence>
<evidence type="ECO:0000256" key="4">
    <source>
        <dbReference type="SAM" id="MobiDB-lite"/>
    </source>
</evidence>
<dbReference type="SUPFAM" id="SSF51735">
    <property type="entry name" value="NAD(P)-binding Rossmann-fold domains"/>
    <property type="match status" value="1"/>
</dbReference>
<reference evidence="6 7" key="1">
    <citation type="submission" date="2020-04" db="EMBL/GenBank/DDBJ databases">
        <authorList>
            <person name="Liu S."/>
        </authorList>
    </citation>
    <scope>NUCLEOTIDE SEQUENCE [LARGE SCALE GENOMIC DNA]</scope>
    <source>
        <strain evidence="6 7">CGMCC 1.15091</strain>
    </source>
</reference>
<dbReference type="CDD" id="cd05233">
    <property type="entry name" value="SDR_c"/>
    <property type="match status" value="1"/>
</dbReference>
<dbReference type="PIRSF" id="PIRSF000126">
    <property type="entry name" value="11-beta-HSD1"/>
    <property type="match status" value="1"/>
</dbReference>
<dbReference type="Proteomes" id="UP000523795">
    <property type="component" value="Unassembled WGS sequence"/>
</dbReference>
<evidence type="ECO:0000256" key="2">
    <source>
        <dbReference type="ARBA" id="ARBA00023002"/>
    </source>
</evidence>